<keyword evidence="1" id="KW-0472">Membrane</keyword>
<feature type="transmembrane region" description="Helical" evidence="1">
    <location>
        <begin position="37"/>
        <end position="60"/>
    </location>
</feature>
<accession>A0A806JZU1</accession>
<dbReference type="Pfam" id="PF02643">
    <property type="entry name" value="DUF192"/>
    <property type="match status" value="1"/>
</dbReference>
<reference evidence="2" key="1">
    <citation type="submission" date="2012-03" db="EMBL/GenBank/DDBJ databases">
        <title>Functional metagenomics reveals considerable lignocellulase gene clusters in the gut microbiome of a wood-feeding higher termite.</title>
        <authorList>
            <person name="Liu N."/>
        </authorList>
    </citation>
    <scope>NUCLEOTIDE SEQUENCE</scope>
</reference>
<dbReference type="InterPro" id="IPR003795">
    <property type="entry name" value="DUF192"/>
</dbReference>
<evidence type="ECO:0008006" key="3">
    <source>
        <dbReference type="Google" id="ProtNLM"/>
    </source>
</evidence>
<dbReference type="EMBL" id="JQ844191">
    <property type="protein sequence ID" value="AGS52383.1"/>
    <property type="molecule type" value="Genomic_DNA"/>
</dbReference>
<evidence type="ECO:0000256" key="1">
    <source>
        <dbReference type="SAM" id="Phobius"/>
    </source>
</evidence>
<dbReference type="PANTHER" id="PTHR37953:SF1">
    <property type="entry name" value="UPF0127 PROTEIN MJ1496"/>
    <property type="match status" value="1"/>
</dbReference>
<keyword evidence="1" id="KW-0812">Transmembrane</keyword>
<name>A0A806JZU1_9BACT</name>
<organism evidence="2">
    <name type="scientific">uncultured bacterium contig00077</name>
    <dbReference type="NCBI Taxonomy" id="1181555"/>
    <lineage>
        <taxon>Bacteria</taxon>
        <taxon>environmental samples</taxon>
    </lineage>
</organism>
<dbReference type="InterPro" id="IPR038695">
    <property type="entry name" value="Saro_0823-like_sf"/>
</dbReference>
<protein>
    <recommendedName>
        <fullName evidence="3">DUF192 domain-containing protein</fullName>
    </recommendedName>
</protein>
<dbReference type="Gene3D" id="2.60.120.1140">
    <property type="entry name" value="Protein of unknown function DUF192"/>
    <property type="match status" value="1"/>
</dbReference>
<keyword evidence="1" id="KW-1133">Transmembrane helix</keyword>
<evidence type="ECO:0000313" key="2">
    <source>
        <dbReference type="EMBL" id="AGS52383.1"/>
    </source>
</evidence>
<proteinExistence type="predicted"/>
<dbReference type="PANTHER" id="PTHR37953">
    <property type="entry name" value="UPF0127 PROTEIN MJ1496"/>
    <property type="match status" value="1"/>
</dbReference>
<dbReference type="AlphaFoldDB" id="A0A806JZU1"/>
<sequence length="188" mass="21231">MSSNLIEKDILEKDLTRRHGGTGNFKFLFFPGVLRDPVSLCAFFRGIAIAVLLLVFIVCAPHKLAVQEISIERDGQSVAVVKAEIVSTEEDRSKGLMNRKKLADGKGMFFVFETDQVLSFWMKNTYIPLSIAYITWDGRIVDIKDMYPLDETRIYSSRSVRYALEVPQGWFSRAGVKTGDIVDLTAIK</sequence>